<evidence type="ECO:0000256" key="1">
    <source>
        <dbReference type="ARBA" id="ARBA00022679"/>
    </source>
</evidence>
<dbReference type="GO" id="GO:0070567">
    <property type="term" value="F:cytidylyltransferase activity"/>
    <property type="evidence" value="ECO:0007669"/>
    <property type="project" value="InterPro"/>
</dbReference>
<dbReference type="InterPro" id="IPR034683">
    <property type="entry name" value="IspD/TarI"/>
</dbReference>
<evidence type="ECO:0000313" key="4">
    <source>
        <dbReference type="Proteomes" id="UP000568050"/>
    </source>
</evidence>
<dbReference type="Proteomes" id="UP000568050">
    <property type="component" value="Unassembled WGS sequence"/>
</dbReference>
<keyword evidence="4" id="KW-1185">Reference proteome</keyword>
<comment type="caution">
    <text evidence="3">The sequence shown here is derived from an EMBL/GenBank/DDBJ whole genome shotgun (WGS) entry which is preliminary data.</text>
</comment>
<organism evidence="3 4">
    <name type="scientific">Helcobacillus massiliensis</name>
    <dbReference type="NCBI Taxonomy" id="521392"/>
    <lineage>
        <taxon>Bacteria</taxon>
        <taxon>Bacillati</taxon>
        <taxon>Actinomycetota</taxon>
        <taxon>Actinomycetes</taxon>
        <taxon>Micrococcales</taxon>
        <taxon>Dermabacteraceae</taxon>
        <taxon>Helcobacillus</taxon>
    </lineage>
</organism>
<protein>
    <submittedName>
        <fullName evidence="3">2-C-methyl-D-erythritol 4-phosphate cytidylyltransferase</fullName>
    </submittedName>
</protein>
<keyword evidence="1 3" id="KW-0808">Transferase</keyword>
<reference evidence="3 4" key="1">
    <citation type="submission" date="2020-08" db="EMBL/GenBank/DDBJ databases">
        <title>Sequencing the genomes of 1000 actinobacteria strains.</title>
        <authorList>
            <person name="Klenk H.-P."/>
        </authorList>
    </citation>
    <scope>NUCLEOTIDE SEQUENCE [LARGE SCALE GENOMIC DNA]</scope>
    <source>
        <strain evidence="3 4">DSM 23040</strain>
    </source>
</reference>
<dbReference type="RefSeq" id="WP_183376586.1">
    <property type="nucleotide sequence ID" value="NZ_CBCSFZ010000013.1"/>
</dbReference>
<dbReference type="InterPro" id="IPR029044">
    <property type="entry name" value="Nucleotide-diphossugar_trans"/>
</dbReference>
<dbReference type="SUPFAM" id="SSF53448">
    <property type="entry name" value="Nucleotide-diphospho-sugar transferases"/>
    <property type="match status" value="1"/>
</dbReference>
<keyword evidence="2 3" id="KW-0548">Nucleotidyltransferase</keyword>
<dbReference type="AlphaFoldDB" id="A0A839QZN7"/>
<sequence length="204" mass="21366">MSLVQRAVRSLDSVVDPSVAGGRVGLITAAPGRASSDHAEIAGTAALAAATAHPQDVCRALAQWARRQGADGVLLHDAGRPLTTEATVRSVVQAWRDGAVCAVPGIPVTDSVKSVRGDQLTNIERASLTALQSPIVVDLHLLERALEHEWTTQSAVREMQAIGADVVVVDGSHAGEPMTDELSLWRAQIALGLARDTSGPRRPA</sequence>
<gene>
    <name evidence="3" type="ORF">FHX50_001716</name>
</gene>
<name>A0A839QZN7_9MICO</name>
<proteinExistence type="predicted"/>
<dbReference type="Pfam" id="PF01128">
    <property type="entry name" value="IspD"/>
    <property type="match status" value="1"/>
</dbReference>
<accession>A0A839QZN7</accession>
<dbReference type="EMBL" id="JACHWP010000005">
    <property type="protein sequence ID" value="MBB3023421.1"/>
    <property type="molecule type" value="Genomic_DNA"/>
</dbReference>
<evidence type="ECO:0000313" key="3">
    <source>
        <dbReference type="EMBL" id="MBB3023421.1"/>
    </source>
</evidence>
<evidence type="ECO:0000256" key="2">
    <source>
        <dbReference type="ARBA" id="ARBA00022695"/>
    </source>
</evidence>
<dbReference type="Gene3D" id="3.90.550.10">
    <property type="entry name" value="Spore Coat Polysaccharide Biosynthesis Protein SpsA, Chain A"/>
    <property type="match status" value="1"/>
</dbReference>